<keyword evidence="2" id="KW-1185">Reference proteome</keyword>
<evidence type="ECO:0000313" key="2">
    <source>
        <dbReference type="Proteomes" id="UP001469553"/>
    </source>
</evidence>
<evidence type="ECO:0000313" key="1">
    <source>
        <dbReference type="EMBL" id="MEQ2301102.1"/>
    </source>
</evidence>
<protein>
    <submittedName>
        <fullName evidence="1">Uncharacterized protein</fullName>
    </submittedName>
</protein>
<accession>A0ABV0Z5F8</accession>
<reference evidence="1 2" key="1">
    <citation type="submission" date="2021-06" db="EMBL/GenBank/DDBJ databases">
        <authorList>
            <person name="Palmer J.M."/>
        </authorList>
    </citation>
    <scope>NUCLEOTIDE SEQUENCE [LARGE SCALE GENOMIC DNA]</scope>
    <source>
        <strain evidence="1 2">AS_MEX2019</strain>
        <tissue evidence="1">Muscle</tissue>
    </source>
</reference>
<gene>
    <name evidence="1" type="ORF">AMECASPLE_032571</name>
</gene>
<comment type="caution">
    <text evidence="1">The sequence shown here is derived from an EMBL/GenBank/DDBJ whole genome shotgun (WGS) entry which is preliminary data.</text>
</comment>
<dbReference type="Proteomes" id="UP001469553">
    <property type="component" value="Unassembled WGS sequence"/>
</dbReference>
<sequence length="125" mass="14216">MLRRVTRTTPCRSSCESPFLSYLQPCVSETTLWKHQTFAHLPVHPPMPCALLKHNNFWITRKEHQPCEPPRHSTCLLQQTIIHHQHASSDPSGRSSLHSTLFVVLQINCSSCYSASVIVAQAQSW</sequence>
<name>A0ABV0Z5F8_9TELE</name>
<dbReference type="EMBL" id="JAHRIP010051279">
    <property type="protein sequence ID" value="MEQ2301102.1"/>
    <property type="molecule type" value="Genomic_DNA"/>
</dbReference>
<organism evidence="1 2">
    <name type="scientific">Ameca splendens</name>
    <dbReference type="NCBI Taxonomy" id="208324"/>
    <lineage>
        <taxon>Eukaryota</taxon>
        <taxon>Metazoa</taxon>
        <taxon>Chordata</taxon>
        <taxon>Craniata</taxon>
        <taxon>Vertebrata</taxon>
        <taxon>Euteleostomi</taxon>
        <taxon>Actinopterygii</taxon>
        <taxon>Neopterygii</taxon>
        <taxon>Teleostei</taxon>
        <taxon>Neoteleostei</taxon>
        <taxon>Acanthomorphata</taxon>
        <taxon>Ovalentaria</taxon>
        <taxon>Atherinomorphae</taxon>
        <taxon>Cyprinodontiformes</taxon>
        <taxon>Goodeidae</taxon>
        <taxon>Ameca</taxon>
    </lineage>
</organism>
<proteinExistence type="predicted"/>